<accession>A0A915I0R4</accession>
<dbReference type="AlphaFoldDB" id="A0A915I0R4"/>
<evidence type="ECO:0000313" key="1">
    <source>
        <dbReference type="Proteomes" id="UP000887565"/>
    </source>
</evidence>
<keyword evidence="1" id="KW-1185">Reference proteome</keyword>
<evidence type="ECO:0000313" key="2">
    <source>
        <dbReference type="WBParaSite" id="nRc.2.0.1.t07408-RA"/>
    </source>
</evidence>
<name>A0A915I0R4_ROMCU</name>
<protein>
    <submittedName>
        <fullName evidence="2">Uncharacterized protein</fullName>
    </submittedName>
</protein>
<dbReference type="WBParaSite" id="nRc.2.0.1.t07408-RA">
    <property type="protein sequence ID" value="nRc.2.0.1.t07408-RA"/>
    <property type="gene ID" value="nRc.2.0.1.g07408"/>
</dbReference>
<organism evidence="1 2">
    <name type="scientific">Romanomermis culicivorax</name>
    <name type="common">Nematode worm</name>
    <dbReference type="NCBI Taxonomy" id="13658"/>
    <lineage>
        <taxon>Eukaryota</taxon>
        <taxon>Metazoa</taxon>
        <taxon>Ecdysozoa</taxon>
        <taxon>Nematoda</taxon>
        <taxon>Enoplea</taxon>
        <taxon>Dorylaimia</taxon>
        <taxon>Mermithida</taxon>
        <taxon>Mermithoidea</taxon>
        <taxon>Mermithidae</taxon>
        <taxon>Romanomermis</taxon>
    </lineage>
</organism>
<dbReference type="Proteomes" id="UP000887565">
    <property type="component" value="Unplaced"/>
</dbReference>
<sequence>MAEEQNLNIVKYTGFKARRLQSPGPKNNAQMIIKAVFRPYRSEMIVIKIEKTGAMVNVPKMRRLVTLRSQTKDHLVTKPIFNHEYPVCDDQSRICYKFFLSAQFSRAGMVNYTYNKAVNDCRNNDEMEVARFEDQDLSDRILSSDYAKRFIGSTMYETGQKVTIWLGSGMENLACSAVEYTLMNQTEVSHRVAKRDCNHGFNSSGLVVLCMDKK</sequence>
<proteinExistence type="predicted"/>
<reference evidence="2" key="1">
    <citation type="submission" date="2022-11" db="UniProtKB">
        <authorList>
            <consortium name="WormBaseParasite"/>
        </authorList>
    </citation>
    <scope>IDENTIFICATION</scope>
</reference>